<evidence type="ECO:0000313" key="1">
    <source>
        <dbReference type="EMBL" id="GAI40931.1"/>
    </source>
</evidence>
<accession>X1PEM9</accession>
<organism evidence="1">
    <name type="scientific">marine sediment metagenome</name>
    <dbReference type="NCBI Taxonomy" id="412755"/>
    <lineage>
        <taxon>unclassified sequences</taxon>
        <taxon>metagenomes</taxon>
        <taxon>ecological metagenomes</taxon>
    </lineage>
</organism>
<evidence type="ECO:0008006" key="2">
    <source>
        <dbReference type="Google" id="ProtNLM"/>
    </source>
</evidence>
<protein>
    <recommendedName>
        <fullName evidence="2">Ubiquitin-activating enzyme E1 FCCH domain-containing protein</fullName>
    </recommendedName>
</protein>
<sequence length="247" mass="25990">MVKVKNNLYAIIRCANALPDVNDIKTLTISDAGVISAEIASFVVDTLGWNKGQLVNVAGNVWAAFYSIEPAPSEGKIKTFTINDDGSMGAILDTFTLEAAIAPWHSTPVRRTGDGIFTVIYSKVASASIIIKSIAISDAGVIGLVVSTLAGPTMPAFPTNNLRIPNTDIYIVTGRDIDATPNRSWVGTYEIETLPDLPTVTTNPATLVGTTSSTLNGALDDDGGEACNCGFEWGETIAYGNTTPTDS</sequence>
<dbReference type="EMBL" id="BARV01029083">
    <property type="protein sequence ID" value="GAI40931.1"/>
    <property type="molecule type" value="Genomic_DNA"/>
</dbReference>
<feature type="non-terminal residue" evidence="1">
    <location>
        <position position="247"/>
    </location>
</feature>
<reference evidence="1" key="1">
    <citation type="journal article" date="2014" name="Front. Microbiol.">
        <title>High frequency of phylogenetically diverse reductive dehalogenase-homologous genes in deep subseafloor sedimentary metagenomes.</title>
        <authorList>
            <person name="Kawai M."/>
            <person name="Futagami T."/>
            <person name="Toyoda A."/>
            <person name="Takaki Y."/>
            <person name="Nishi S."/>
            <person name="Hori S."/>
            <person name="Arai W."/>
            <person name="Tsubouchi T."/>
            <person name="Morono Y."/>
            <person name="Uchiyama I."/>
            <person name="Ito T."/>
            <person name="Fujiyama A."/>
            <person name="Inagaki F."/>
            <person name="Takami H."/>
        </authorList>
    </citation>
    <scope>NUCLEOTIDE SEQUENCE</scope>
    <source>
        <strain evidence="1">Expedition CK06-06</strain>
    </source>
</reference>
<gene>
    <name evidence="1" type="ORF">S06H3_46440</name>
</gene>
<name>X1PEM9_9ZZZZ</name>
<proteinExistence type="predicted"/>
<comment type="caution">
    <text evidence="1">The sequence shown here is derived from an EMBL/GenBank/DDBJ whole genome shotgun (WGS) entry which is preliminary data.</text>
</comment>
<dbReference type="AlphaFoldDB" id="X1PEM9"/>